<sequence length="83" mass="8227">MVPLGVLPTASPTGTNDGIAAVAAVAPNYTQLPPCVFPWSHMPTIGVPPGLGGPSLTRDVEAADAPTAVPMVVAAPTPATWVA</sequence>
<protein>
    <submittedName>
        <fullName evidence="1">Uncharacterized protein</fullName>
    </submittedName>
</protein>
<accession>A0ABR1UMX7</accession>
<evidence type="ECO:0000313" key="1">
    <source>
        <dbReference type="EMBL" id="KAK8059209.1"/>
    </source>
</evidence>
<keyword evidence="2" id="KW-1185">Reference proteome</keyword>
<reference evidence="1 2" key="1">
    <citation type="submission" date="2023-01" db="EMBL/GenBank/DDBJ databases">
        <title>Analysis of 21 Apiospora genomes using comparative genomics revels a genus with tremendous synthesis potential of carbohydrate active enzymes and secondary metabolites.</title>
        <authorList>
            <person name="Sorensen T."/>
        </authorList>
    </citation>
    <scope>NUCLEOTIDE SEQUENCE [LARGE SCALE GENOMIC DNA]</scope>
    <source>
        <strain evidence="1 2">CBS 83171</strain>
    </source>
</reference>
<gene>
    <name evidence="1" type="ORF">PG996_009139</name>
</gene>
<proteinExistence type="predicted"/>
<dbReference type="EMBL" id="JAQQWM010000006">
    <property type="protein sequence ID" value="KAK8059209.1"/>
    <property type="molecule type" value="Genomic_DNA"/>
</dbReference>
<comment type="caution">
    <text evidence="1">The sequence shown here is derived from an EMBL/GenBank/DDBJ whole genome shotgun (WGS) entry which is preliminary data.</text>
</comment>
<evidence type="ECO:0000313" key="2">
    <source>
        <dbReference type="Proteomes" id="UP001446871"/>
    </source>
</evidence>
<name>A0ABR1UMX7_9PEZI</name>
<organism evidence="1 2">
    <name type="scientific">Apiospora saccharicola</name>
    <dbReference type="NCBI Taxonomy" id="335842"/>
    <lineage>
        <taxon>Eukaryota</taxon>
        <taxon>Fungi</taxon>
        <taxon>Dikarya</taxon>
        <taxon>Ascomycota</taxon>
        <taxon>Pezizomycotina</taxon>
        <taxon>Sordariomycetes</taxon>
        <taxon>Xylariomycetidae</taxon>
        <taxon>Amphisphaeriales</taxon>
        <taxon>Apiosporaceae</taxon>
        <taxon>Apiospora</taxon>
    </lineage>
</organism>
<dbReference type="Proteomes" id="UP001446871">
    <property type="component" value="Unassembled WGS sequence"/>
</dbReference>